<gene>
    <name evidence="8" type="ORF">GT718_15330</name>
</gene>
<feature type="transmembrane region" description="Helical" evidence="6">
    <location>
        <begin position="775"/>
        <end position="799"/>
    </location>
</feature>
<dbReference type="PROSITE" id="PS51918">
    <property type="entry name" value="RADICAL_SAM"/>
    <property type="match status" value="2"/>
</dbReference>
<dbReference type="SMART" id="SM00729">
    <property type="entry name" value="Elp3"/>
    <property type="match status" value="1"/>
</dbReference>
<keyword evidence="3" id="KW-0479">Metal-binding</keyword>
<dbReference type="Proteomes" id="UP000452293">
    <property type="component" value="Unassembled WGS sequence"/>
</dbReference>
<dbReference type="SFLD" id="SFLDS00029">
    <property type="entry name" value="Radical_SAM"/>
    <property type="match status" value="2"/>
</dbReference>
<dbReference type="InterPro" id="IPR025699">
    <property type="entry name" value="ABC2_memb-like"/>
</dbReference>
<dbReference type="PANTHER" id="PTHR43409">
    <property type="entry name" value="ANAEROBIC MAGNESIUM-PROTOPORPHYRIN IX MONOMETHYL ESTER CYCLASE-RELATED"/>
    <property type="match status" value="1"/>
</dbReference>
<dbReference type="EMBL" id="WWVW01000036">
    <property type="protein sequence ID" value="MZL78687.1"/>
    <property type="molecule type" value="Genomic_DNA"/>
</dbReference>
<dbReference type="Pfam" id="PF04055">
    <property type="entry name" value="Radical_SAM"/>
    <property type="match status" value="1"/>
</dbReference>
<keyword evidence="4" id="KW-0408">Iron</keyword>
<sequence length="804" mass="91819">MENIYGFAEQLSIKKRIDNKIVISGLNNGNWVLSQIESIVLQEFNGGRDLEEILAILPGREVSIIKIYENFIDKGILVKNSARKIDLSAKWTLDEVFFELTKQCNLRCHHCYIPKEIEKKELGLEKWFQIVDSCKDLGVGLIKLTGGEAMLHPHFWDIVKYINKNGISMRLYTNGSCLNKKTVENLKTVGISEIQISLDGGTEETHDTFRNAPGNYKHILRTLPILIRFEIRVILSFTVTDYNVNEINLFIREARQFPNVKIVISPYINYHQTYQGDRFVDVSEETVEKLKECFENNKNIWSDKIKYSLSFSNRFIGYCGFGIYSLYIDSFGKIILCPLLGNIQLGTITDGIENIWENSKILMEYRSHTIADEGITVVGGPHPSFNEREMLDDIGADFVIKGEGEFTFLKLLESLKYPVQYPISRVKGISYRIKNDIYISEKIEYIENLDALPLQAIGIIDPEKYSTAFTLITSRGCPGNCVYCASRALSGNKYRMRSAENIICEIYFLSEKLNSRKFLILDDTFTANKERLEYFCLLLSKYNEKYAFRIESRVDAVREKDIDALKKVGCEVIHFGVESGSQEIIKKIGKNINLSWAKEIMCYANKQNIHVVTLLIPVVFAIINRSLMTSVSFATCFIAMASGYTFSISEKNGMERLYGILPITKKEFVLGRYLYTIIMGGIAVLFSCIVHPIVLFILGDKVTWQQIIFTFLYGILLYSIYTVFQLPGYYKYGSINGRMFMYIPIIGFLLVLFGMEKVNLSKNGFAISIFSNLGILAAVITFGIILIYTVSICISIRIMKNKEI</sequence>
<evidence type="ECO:0000313" key="8">
    <source>
        <dbReference type="EMBL" id="MZL78687.1"/>
    </source>
</evidence>
<organism evidence="8 9">
    <name type="scientific">Blautia massiliensis</name>
    <name type="common">ex Durand et al. 2017</name>
    <dbReference type="NCBI Taxonomy" id="1737424"/>
    <lineage>
        <taxon>Bacteria</taxon>
        <taxon>Bacillati</taxon>
        <taxon>Bacillota</taxon>
        <taxon>Clostridia</taxon>
        <taxon>Lachnospirales</taxon>
        <taxon>Lachnospiraceae</taxon>
        <taxon>Blautia</taxon>
    </lineage>
</organism>
<evidence type="ECO:0000313" key="9">
    <source>
        <dbReference type="Proteomes" id="UP000452293"/>
    </source>
</evidence>
<evidence type="ECO:0000256" key="1">
    <source>
        <dbReference type="ARBA" id="ARBA00001966"/>
    </source>
</evidence>
<feature type="domain" description="Radical SAM core" evidence="7">
    <location>
        <begin position="90"/>
        <end position="303"/>
    </location>
</feature>
<feature type="transmembrane region" description="Helical" evidence="6">
    <location>
        <begin position="736"/>
        <end position="755"/>
    </location>
</feature>
<evidence type="ECO:0000256" key="3">
    <source>
        <dbReference type="ARBA" id="ARBA00022723"/>
    </source>
</evidence>
<evidence type="ECO:0000256" key="6">
    <source>
        <dbReference type="SAM" id="Phobius"/>
    </source>
</evidence>
<dbReference type="SFLD" id="SFLDG01386">
    <property type="entry name" value="main_SPASM_domain-containing"/>
    <property type="match status" value="1"/>
</dbReference>
<dbReference type="InterPro" id="IPR023404">
    <property type="entry name" value="rSAM_horseshoe"/>
</dbReference>
<accession>A0ABW9X730</accession>
<dbReference type="InterPro" id="IPR006638">
    <property type="entry name" value="Elp3/MiaA/NifB-like_rSAM"/>
</dbReference>
<feature type="transmembrane region" description="Helical" evidence="6">
    <location>
        <begin position="704"/>
        <end position="724"/>
    </location>
</feature>
<comment type="caution">
    <text evidence="8">The sequence shown here is derived from an EMBL/GenBank/DDBJ whole genome shotgun (WGS) entry which is preliminary data.</text>
</comment>
<evidence type="ECO:0000256" key="2">
    <source>
        <dbReference type="ARBA" id="ARBA00022691"/>
    </source>
</evidence>
<dbReference type="SFLD" id="SFLDG01067">
    <property type="entry name" value="SPASM/twitch_domain_containing"/>
    <property type="match status" value="1"/>
</dbReference>
<dbReference type="InterPro" id="IPR051198">
    <property type="entry name" value="BchE-like"/>
</dbReference>
<dbReference type="InterPro" id="IPR013785">
    <property type="entry name" value="Aldolase_TIM"/>
</dbReference>
<proteinExistence type="predicted"/>
<name>A0ABW9X730_9FIRM</name>
<evidence type="ECO:0000256" key="4">
    <source>
        <dbReference type="ARBA" id="ARBA00023004"/>
    </source>
</evidence>
<feature type="domain" description="Radical SAM core" evidence="7">
    <location>
        <begin position="463"/>
        <end position="683"/>
    </location>
</feature>
<dbReference type="PANTHER" id="PTHR43409:SF7">
    <property type="entry name" value="BLL1977 PROTEIN"/>
    <property type="match status" value="1"/>
</dbReference>
<dbReference type="InterPro" id="IPR007197">
    <property type="entry name" value="rSAM"/>
</dbReference>
<keyword evidence="9" id="KW-1185">Reference proteome</keyword>
<dbReference type="Gene3D" id="3.80.30.20">
    <property type="entry name" value="tm_1862 like domain"/>
    <property type="match status" value="1"/>
</dbReference>
<dbReference type="SUPFAM" id="SSF102114">
    <property type="entry name" value="Radical SAM enzymes"/>
    <property type="match status" value="2"/>
</dbReference>
<feature type="transmembrane region" description="Helical" evidence="6">
    <location>
        <begin position="673"/>
        <end position="698"/>
    </location>
</feature>
<feature type="transmembrane region" description="Helical" evidence="6">
    <location>
        <begin position="627"/>
        <end position="646"/>
    </location>
</feature>
<dbReference type="Gene3D" id="3.20.20.70">
    <property type="entry name" value="Aldolase class I"/>
    <property type="match status" value="1"/>
</dbReference>
<dbReference type="CDD" id="cd01335">
    <property type="entry name" value="Radical_SAM"/>
    <property type="match status" value="2"/>
</dbReference>
<reference evidence="8 9" key="1">
    <citation type="journal article" date="2019" name="Nat. Med.">
        <title>A library of human gut bacterial isolates paired with longitudinal multiomics data enables mechanistic microbiome research.</title>
        <authorList>
            <person name="Poyet M."/>
            <person name="Groussin M."/>
            <person name="Gibbons S.M."/>
            <person name="Avila-Pacheco J."/>
            <person name="Jiang X."/>
            <person name="Kearney S.M."/>
            <person name="Perrotta A.R."/>
            <person name="Berdy B."/>
            <person name="Zhao S."/>
            <person name="Lieberman T.D."/>
            <person name="Swanson P.K."/>
            <person name="Smith M."/>
            <person name="Roesemann S."/>
            <person name="Alexander J.E."/>
            <person name="Rich S.A."/>
            <person name="Livny J."/>
            <person name="Vlamakis H."/>
            <person name="Clish C."/>
            <person name="Bullock K."/>
            <person name="Deik A."/>
            <person name="Scott J."/>
            <person name="Pierce K.A."/>
            <person name="Xavier R.J."/>
            <person name="Alm E.J."/>
        </authorList>
    </citation>
    <scope>NUCLEOTIDE SEQUENCE [LARGE SCALE GENOMIC DNA]</scope>
    <source>
        <strain evidence="8 9">BIOML-A1</strain>
    </source>
</reference>
<protein>
    <submittedName>
        <fullName evidence="8">Radical SAM protein</fullName>
    </submittedName>
</protein>
<comment type="cofactor">
    <cofactor evidence="1">
        <name>[4Fe-4S] cluster</name>
        <dbReference type="ChEBI" id="CHEBI:49883"/>
    </cofactor>
</comment>
<keyword evidence="5" id="KW-0411">Iron-sulfur</keyword>
<keyword evidence="6" id="KW-0812">Transmembrane</keyword>
<keyword evidence="2" id="KW-0949">S-adenosyl-L-methionine</keyword>
<dbReference type="Pfam" id="PF13346">
    <property type="entry name" value="ABC2_membrane_5"/>
    <property type="match status" value="1"/>
</dbReference>
<dbReference type="SFLD" id="SFLDG01082">
    <property type="entry name" value="B12-binding_domain_containing"/>
    <property type="match status" value="1"/>
</dbReference>
<dbReference type="RefSeq" id="WP_129975972.1">
    <property type="nucleotide sequence ID" value="NZ_WWVV01000035.1"/>
</dbReference>
<keyword evidence="6" id="KW-0472">Membrane</keyword>
<evidence type="ECO:0000256" key="5">
    <source>
        <dbReference type="ARBA" id="ARBA00023014"/>
    </source>
</evidence>
<dbReference type="InterPro" id="IPR058240">
    <property type="entry name" value="rSAM_sf"/>
</dbReference>
<evidence type="ECO:0000259" key="7">
    <source>
        <dbReference type="PROSITE" id="PS51918"/>
    </source>
</evidence>
<keyword evidence="6" id="KW-1133">Transmembrane helix</keyword>
<dbReference type="CDD" id="cd21109">
    <property type="entry name" value="SPASM"/>
    <property type="match status" value="1"/>
</dbReference>